<dbReference type="GO" id="GO:0019543">
    <property type="term" value="P:propionate catabolic process"/>
    <property type="evidence" value="ECO:0007669"/>
    <property type="project" value="TreeGrafter"/>
</dbReference>
<dbReference type="AlphaFoldDB" id="A0A7R9GGV3"/>
<accession>A0A7R9GGV3</accession>
<name>A0A7R9GGV3_9CRUS</name>
<dbReference type="InterPro" id="IPR008210">
    <property type="entry name" value="PEP_carboxykinase_N"/>
</dbReference>
<dbReference type="Gene3D" id="3.40.449.10">
    <property type="entry name" value="Phosphoenolpyruvate Carboxykinase, domain 1"/>
    <property type="match status" value="1"/>
</dbReference>
<evidence type="ECO:0000313" key="2">
    <source>
        <dbReference type="EMBL" id="CAD7280468.1"/>
    </source>
</evidence>
<dbReference type="InterPro" id="IPR035078">
    <property type="entry name" value="PEP_carboxykinase_GTP_N"/>
</dbReference>
<proteinExistence type="predicted"/>
<evidence type="ECO:0000313" key="3">
    <source>
        <dbReference type="Proteomes" id="UP000678499"/>
    </source>
</evidence>
<dbReference type="OrthoDB" id="5841594at2759"/>
<feature type="non-terminal residue" evidence="2">
    <location>
        <position position="91"/>
    </location>
</feature>
<protein>
    <recommendedName>
        <fullName evidence="1">Phosphoenolpyruvate carboxykinase GTP-utilising N-terminal domain-containing protein</fullName>
    </recommendedName>
</protein>
<dbReference type="PANTHER" id="PTHR11561:SF0">
    <property type="entry name" value="PHOSPHOENOLPYRUVATE CARBOXYKINASE [GTP]-RELATED"/>
    <property type="match status" value="1"/>
</dbReference>
<feature type="domain" description="Phosphoenolpyruvate carboxykinase GTP-utilising N-terminal" evidence="1">
    <location>
        <begin position="45"/>
        <end position="90"/>
    </location>
</feature>
<dbReference type="GO" id="GO:0046327">
    <property type="term" value="P:glycerol biosynthetic process from pyruvate"/>
    <property type="evidence" value="ECO:0007669"/>
    <property type="project" value="TreeGrafter"/>
</dbReference>
<reference evidence="2" key="1">
    <citation type="submission" date="2020-11" db="EMBL/GenBank/DDBJ databases">
        <authorList>
            <person name="Tran Van P."/>
        </authorList>
    </citation>
    <scope>NUCLEOTIDE SEQUENCE</scope>
</reference>
<dbReference type="PANTHER" id="PTHR11561">
    <property type="entry name" value="PHOSPHOENOLPYRUVATE CARBOXYKINASE"/>
    <property type="match status" value="1"/>
</dbReference>
<dbReference type="GO" id="GO:0030145">
    <property type="term" value="F:manganese ion binding"/>
    <property type="evidence" value="ECO:0007669"/>
    <property type="project" value="TreeGrafter"/>
</dbReference>
<organism evidence="2">
    <name type="scientific">Notodromas monacha</name>
    <dbReference type="NCBI Taxonomy" id="399045"/>
    <lineage>
        <taxon>Eukaryota</taxon>
        <taxon>Metazoa</taxon>
        <taxon>Ecdysozoa</taxon>
        <taxon>Arthropoda</taxon>
        <taxon>Crustacea</taxon>
        <taxon>Oligostraca</taxon>
        <taxon>Ostracoda</taxon>
        <taxon>Podocopa</taxon>
        <taxon>Podocopida</taxon>
        <taxon>Cypridocopina</taxon>
        <taxon>Cypridoidea</taxon>
        <taxon>Cyprididae</taxon>
        <taxon>Notodromas</taxon>
    </lineage>
</organism>
<dbReference type="GO" id="GO:0004613">
    <property type="term" value="F:phosphoenolpyruvate carboxykinase (GTP) activity"/>
    <property type="evidence" value="ECO:0007669"/>
    <property type="project" value="TreeGrafter"/>
</dbReference>
<dbReference type="Proteomes" id="UP000678499">
    <property type="component" value="Unassembled WGS sequence"/>
</dbReference>
<dbReference type="EMBL" id="OA884226">
    <property type="protein sequence ID" value="CAD7280468.1"/>
    <property type="molecule type" value="Genomic_DNA"/>
</dbReference>
<dbReference type="SUPFAM" id="SSF68923">
    <property type="entry name" value="PEP carboxykinase N-terminal domain"/>
    <property type="match status" value="1"/>
</dbReference>
<dbReference type="Pfam" id="PF17297">
    <property type="entry name" value="PEPCK_N"/>
    <property type="match status" value="1"/>
</dbReference>
<gene>
    <name evidence="2" type="ORF">NMOB1V02_LOCUS8128</name>
</gene>
<dbReference type="GO" id="GO:0006094">
    <property type="term" value="P:gluconeogenesis"/>
    <property type="evidence" value="ECO:0007669"/>
    <property type="project" value="InterPro"/>
</dbReference>
<dbReference type="GO" id="GO:0005829">
    <property type="term" value="C:cytosol"/>
    <property type="evidence" value="ECO:0007669"/>
    <property type="project" value="TreeGrafter"/>
</dbReference>
<evidence type="ECO:0000259" key="1">
    <source>
        <dbReference type="Pfam" id="PF17297"/>
    </source>
</evidence>
<dbReference type="GO" id="GO:0033993">
    <property type="term" value="P:response to lipid"/>
    <property type="evidence" value="ECO:0007669"/>
    <property type="project" value="TreeGrafter"/>
</dbReference>
<dbReference type="InterPro" id="IPR008209">
    <property type="entry name" value="PEP_carboxykinase_GTP"/>
</dbReference>
<sequence length="91" mass="10468">MVRIDVINIPDAPVAIIPPSGIKKLVGQELFDDSRLKQLPQNVREYVLKNINLCKPDSVYLCDGSEDENQRLVDLMVERGMLEKLPKYENW</sequence>
<dbReference type="GO" id="GO:0071333">
    <property type="term" value="P:cellular response to glucose stimulus"/>
    <property type="evidence" value="ECO:0007669"/>
    <property type="project" value="TreeGrafter"/>
</dbReference>
<dbReference type="GO" id="GO:0042594">
    <property type="term" value="P:response to starvation"/>
    <property type="evidence" value="ECO:0007669"/>
    <property type="project" value="TreeGrafter"/>
</dbReference>
<dbReference type="EMBL" id="CAJPEX010002189">
    <property type="protein sequence ID" value="CAG0920620.1"/>
    <property type="molecule type" value="Genomic_DNA"/>
</dbReference>
<dbReference type="GO" id="GO:0006107">
    <property type="term" value="P:oxaloacetate metabolic process"/>
    <property type="evidence" value="ECO:0007669"/>
    <property type="project" value="TreeGrafter"/>
</dbReference>
<dbReference type="GO" id="GO:0005525">
    <property type="term" value="F:GTP binding"/>
    <property type="evidence" value="ECO:0007669"/>
    <property type="project" value="InterPro"/>
</dbReference>
<keyword evidence="3" id="KW-1185">Reference proteome</keyword>